<feature type="transmembrane region" description="Helical" evidence="2">
    <location>
        <begin position="99"/>
        <end position="132"/>
    </location>
</feature>
<dbReference type="SMART" id="SM00850">
    <property type="entry name" value="LytTR"/>
    <property type="match status" value="1"/>
</dbReference>
<dbReference type="PANTHER" id="PTHR37299">
    <property type="entry name" value="TRANSCRIPTIONAL REGULATOR-RELATED"/>
    <property type="match status" value="1"/>
</dbReference>
<protein>
    <submittedName>
        <fullName evidence="4">LytTr DNA-binding domain-containing protein</fullName>
    </submittedName>
</protein>
<gene>
    <name evidence="4" type="ORF">SAMN06295937_1002198</name>
</gene>
<accession>A0A1T5A4Q5</accession>
<keyword evidence="2" id="KW-1133">Transmembrane helix</keyword>
<dbReference type="AlphaFoldDB" id="A0A1T5A4Q5"/>
<dbReference type="EMBL" id="FUYP01000002">
    <property type="protein sequence ID" value="SKB29717.1"/>
    <property type="molecule type" value="Genomic_DNA"/>
</dbReference>
<dbReference type="PROSITE" id="PS50930">
    <property type="entry name" value="HTH_LYTTR"/>
    <property type="match status" value="1"/>
</dbReference>
<reference evidence="5" key="1">
    <citation type="submission" date="2017-02" db="EMBL/GenBank/DDBJ databases">
        <authorList>
            <person name="Varghese N."/>
            <person name="Submissions S."/>
        </authorList>
    </citation>
    <scope>NUCLEOTIDE SEQUENCE [LARGE SCALE GENOMIC DNA]</scope>
    <source>
        <strain evidence="5">R11H</strain>
    </source>
</reference>
<dbReference type="Gene3D" id="2.40.50.1020">
    <property type="entry name" value="LytTr DNA-binding domain"/>
    <property type="match status" value="1"/>
</dbReference>
<evidence type="ECO:0000256" key="1">
    <source>
        <dbReference type="SAM" id="MobiDB-lite"/>
    </source>
</evidence>
<dbReference type="PANTHER" id="PTHR37299:SF1">
    <property type="entry name" value="STAGE 0 SPORULATION PROTEIN A HOMOLOG"/>
    <property type="match status" value="1"/>
</dbReference>
<dbReference type="PIRSF" id="PIRSF031767">
    <property type="entry name" value="MHYE_LytTR"/>
    <property type="match status" value="1"/>
</dbReference>
<dbReference type="InterPro" id="IPR012379">
    <property type="entry name" value="LytTR_MHYE"/>
</dbReference>
<feature type="transmembrane region" description="Helical" evidence="2">
    <location>
        <begin position="27"/>
        <end position="46"/>
    </location>
</feature>
<dbReference type="InterPro" id="IPR046947">
    <property type="entry name" value="LytR-like"/>
</dbReference>
<dbReference type="InterPro" id="IPR007492">
    <property type="entry name" value="LytTR_DNA-bd_dom"/>
</dbReference>
<feature type="transmembrane region" description="Helical" evidence="2">
    <location>
        <begin position="154"/>
        <end position="176"/>
    </location>
</feature>
<dbReference type="RefSeq" id="WP_139375636.1">
    <property type="nucleotide sequence ID" value="NZ_FUYP01000002.1"/>
</dbReference>
<keyword evidence="2" id="KW-0812">Transmembrane</keyword>
<evidence type="ECO:0000259" key="3">
    <source>
        <dbReference type="PROSITE" id="PS50930"/>
    </source>
</evidence>
<sequence length="286" mass="31231">MTDEEARGTNGGGAGTSGSAGGLSARALTAMLLGAMFLFGLVRIAANVYSYIADREGAGLATSQTIAWMLEGSSLVAWAIMLIPCWFTVQYIRPPRMSLLAAVAIHALLAIPVSLGHVALMVAFRAVLWWAMGMDYHFTAPQGSPLVYELRKDLSAYVELVFILFLVQWLVARYSAPPVARTERRTLAVGDGSVTHHLPLDEIEHVTAAGNYVEIAWRGERLLHRATLSALEAELGPAFARIHRSRLVNRTSVRRVVTHKSGDFDVELESGETLRGSRRYRENVAG</sequence>
<keyword evidence="4" id="KW-0238">DNA-binding</keyword>
<proteinExistence type="predicted"/>
<dbReference type="GO" id="GO:0003677">
    <property type="term" value="F:DNA binding"/>
    <property type="evidence" value="ECO:0007669"/>
    <property type="project" value="UniProtKB-KW"/>
</dbReference>
<evidence type="ECO:0000256" key="2">
    <source>
        <dbReference type="SAM" id="Phobius"/>
    </source>
</evidence>
<feature type="region of interest" description="Disordered" evidence="1">
    <location>
        <begin position="1"/>
        <end position="21"/>
    </location>
</feature>
<organism evidence="4 5">
    <name type="scientific">Sphingopyxis flava</name>
    <dbReference type="NCBI Taxonomy" id="1507287"/>
    <lineage>
        <taxon>Bacteria</taxon>
        <taxon>Pseudomonadati</taxon>
        <taxon>Pseudomonadota</taxon>
        <taxon>Alphaproteobacteria</taxon>
        <taxon>Sphingomonadales</taxon>
        <taxon>Sphingomonadaceae</taxon>
        <taxon>Sphingopyxis</taxon>
    </lineage>
</organism>
<dbReference type="Pfam" id="PF04397">
    <property type="entry name" value="LytTR"/>
    <property type="match status" value="1"/>
</dbReference>
<keyword evidence="2" id="KW-0472">Membrane</keyword>
<feature type="compositionally biased region" description="Gly residues" evidence="1">
    <location>
        <begin position="9"/>
        <end position="21"/>
    </location>
</feature>
<feature type="domain" description="HTH LytTR-type" evidence="3">
    <location>
        <begin position="187"/>
        <end position="286"/>
    </location>
</feature>
<dbReference type="Proteomes" id="UP000190044">
    <property type="component" value="Unassembled WGS sequence"/>
</dbReference>
<keyword evidence="5" id="KW-1185">Reference proteome</keyword>
<dbReference type="OrthoDB" id="9781059at2"/>
<feature type="transmembrane region" description="Helical" evidence="2">
    <location>
        <begin position="66"/>
        <end position="87"/>
    </location>
</feature>
<name>A0A1T5A4Q5_9SPHN</name>
<dbReference type="GO" id="GO:0000156">
    <property type="term" value="F:phosphorelay response regulator activity"/>
    <property type="evidence" value="ECO:0007669"/>
    <property type="project" value="InterPro"/>
</dbReference>
<evidence type="ECO:0000313" key="4">
    <source>
        <dbReference type="EMBL" id="SKB29717.1"/>
    </source>
</evidence>
<evidence type="ECO:0000313" key="5">
    <source>
        <dbReference type="Proteomes" id="UP000190044"/>
    </source>
</evidence>